<sequence>MFLRSRDQAMRAETGDSSDITRQERFRKPLNDIVSVSSCRRPWVQYSCTRKTPIMSLTAVTEKLASEPILLLMSIYISLVCGLLCAVFFSFPVVIGDRYGWDHTNIGITFCSVPIWVAPALRITTRLEAINASKGSEVTREERLPGMLLGGPFVPLSLFIFGWTSPPYDPPQGAWGLGPFQHRPPFRIRDGPRLLLGQRVPHRGVLTYVASALAAKIVIRSALGAAMAMFITYMSDGDPVLRCTVMGRKNGRDPSEELTIHVIAVVGYKRWCG</sequence>
<dbReference type="GO" id="GO:0005886">
    <property type="term" value="C:plasma membrane"/>
    <property type="evidence" value="ECO:0007669"/>
    <property type="project" value="TreeGrafter"/>
</dbReference>
<evidence type="ECO:0000256" key="5">
    <source>
        <dbReference type="ARBA" id="ARBA00023136"/>
    </source>
</evidence>
<evidence type="ECO:0000256" key="3">
    <source>
        <dbReference type="ARBA" id="ARBA00022692"/>
    </source>
</evidence>
<evidence type="ECO:0000313" key="8">
    <source>
        <dbReference type="Proteomes" id="UP000279259"/>
    </source>
</evidence>
<dbReference type="OrthoDB" id="10354540at2759"/>
<organism evidence="7 8">
    <name type="scientific">Saitozyma podzolica</name>
    <dbReference type="NCBI Taxonomy" id="1890683"/>
    <lineage>
        <taxon>Eukaryota</taxon>
        <taxon>Fungi</taxon>
        <taxon>Dikarya</taxon>
        <taxon>Basidiomycota</taxon>
        <taxon>Agaricomycotina</taxon>
        <taxon>Tremellomycetes</taxon>
        <taxon>Tremellales</taxon>
        <taxon>Trimorphomycetaceae</taxon>
        <taxon>Saitozyma</taxon>
    </lineage>
</organism>
<dbReference type="GO" id="GO:0000329">
    <property type="term" value="C:fungal-type vacuole membrane"/>
    <property type="evidence" value="ECO:0007669"/>
    <property type="project" value="TreeGrafter"/>
</dbReference>
<protein>
    <submittedName>
        <fullName evidence="7">Uncharacterized protein</fullName>
    </submittedName>
</protein>
<dbReference type="SUPFAM" id="SSF103473">
    <property type="entry name" value="MFS general substrate transporter"/>
    <property type="match status" value="1"/>
</dbReference>
<dbReference type="STRING" id="1890683.A0A427XPP9"/>
<keyword evidence="5 6" id="KW-0472">Membrane</keyword>
<keyword evidence="8" id="KW-1185">Reference proteome</keyword>
<evidence type="ECO:0000313" key="7">
    <source>
        <dbReference type="EMBL" id="RSH80819.1"/>
    </source>
</evidence>
<evidence type="ECO:0000256" key="4">
    <source>
        <dbReference type="ARBA" id="ARBA00022989"/>
    </source>
</evidence>
<dbReference type="GO" id="GO:0000297">
    <property type="term" value="F:spermine transmembrane transporter activity"/>
    <property type="evidence" value="ECO:0007669"/>
    <property type="project" value="TreeGrafter"/>
</dbReference>
<dbReference type="PANTHER" id="PTHR23502">
    <property type="entry name" value="MAJOR FACILITATOR SUPERFAMILY"/>
    <property type="match status" value="1"/>
</dbReference>
<keyword evidence="2" id="KW-0813">Transport</keyword>
<reference evidence="7 8" key="1">
    <citation type="submission" date="2018-11" db="EMBL/GenBank/DDBJ databases">
        <title>Genome sequence of Saitozyma podzolica DSM 27192.</title>
        <authorList>
            <person name="Aliyu H."/>
            <person name="Gorte O."/>
            <person name="Ochsenreither K."/>
        </authorList>
    </citation>
    <scope>NUCLEOTIDE SEQUENCE [LARGE SCALE GENOMIC DNA]</scope>
    <source>
        <strain evidence="7 8">DSM 27192</strain>
    </source>
</reference>
<dbReference type="EMBL" id="RSCD01000032">
    <property type="protein sequence ID" value="RSH80819.1"/>
    <property type="molecule type" value="Genomic_DNA"/>
</dbReference>
<feature type="transmembrane region" description="Helical" evidence="6">
    <location>
        <begin position="106"/>
        <end position="123"/>
    </location>
</feature>
<evidence type="ECO:0000256" key="1">
    <source>
        <dbReference type="ARBA" id="ARBA00004141"/>
    </source>
</evidence>
<accession>A0A427XPP9</accession>
<comment type="caution">
    <text evidence="7">The sequence shown here is derived from an EMBL/GenBank/DDBJ whole genome shotgun (WGS) entry which is preliminary data.</text>
</comment>
<keyword evidence="4 6" id="KW-1133">Transmembrane helix</keyword>
<dbReference type="AlphaFoldDB" id="A0A427XPP9"/>
<evidence type="ECO:0000256" key="2">
    <source>
        <dbReference type="ARBA" id="ARBA00022448"/>
    </source>
</evidence>
<feature type="transmembrane region" description="Helical" evidence="6">
    <location>
        <begin position="69"/>
        <end position="94"/>
    </location>
</feature>
<dbReference type="PANTHER" id="PTHR23502:SF132">
    <property type="entry name" value="POLYAMINE TRANSPORTER 2-RELATED"/>
    <property type="match status" value="1"/>
</dbReference>
<proteinExistence type="predicted"/>
<evidence type="ECO:0000256" key="6">
    <source>
        <dbReference type="SAM" id="Phobius"/>
    </source>
</evidence>
<name>A0A427XPP9_9TREE</name>
<gene>
    <name evidence="7" type="ORF">EHS25_006988</name>
</gene>
<comment type="subcellular location">
    <subcellularLocation>
        <location evidence="1">Membrane</location>
        <topology evidence="1">Multi-pass membrane protein</topology>
    </subcellularLocation>
</comment>
<feature type="transmembrane region" description="Helical" evidence="6">
    <location>
        <begin position="144"/>
        <end position="163"/>
    </location>
</feature>
<feature type="transmembrane region" description="Helical" evidence="6">
    <location>
        <begin position="205"/>
        <end position="232"/>
    </location>
</feature>
<dbReference type="Proteomes" id="UP000279259">
    <property type="component" value="Unassembled WGS sequence"/>
</dbReference>
<keyword evidence="3 6" id="KW-0812">Transmembrane</keyword>
<dbReference type="InterPro" id="IPR036259">
    <property type="entry name" value="MFS_trans_sf"/>
</dbReference>